<protein>
    <submittedName>
        <fullName evidence="1">Uncharacterized protein</fullName>
    </submittedName>
</protein>
<evidence type="ECO:0000313" key="2">
    <source>
        <dbReference type="Proteomes" id="UP000184052"/>
    </source>
</evidence>
<organism evidence="1 2">
    <name type="scientific">Dethiosulfatibacter aminovorans DSM 17477</name>
    <dbReference type="NCBI Taxonomy" id="1121476"/>
    <lineage>
        <taxon>Bacteria</taxon>
        <taxon>Bacillati</taxon>
        <taxon>Bacillota</taxon>
        <taxon>Tissierellia</taxon>
        <taxon>Dethiosulfatibacter</taxon>
    </lineage>
</organism>
<gene>
    <name evidence="1" type="ORF">SAMN02745751_00781</name>
</gene>
<evidence type="ECO:0000313" key="1">
    <source>
        <dbReference type="EMBL" id="SHI68208.1"/>
    </source>
</evidence>
<name>A0A1M6D595_9FIRM</name>
<accession>A0A1M6D595</accession>
<sequence>MKVVLLRSSGEFYMHKPLVQWFYALTDIPLCARHNCIRSYDRNKKIVPVKTRDEKFPAVPPYLDLLKSRSLKQLNPFFSITQKSYGGVFTRVCKPDFHQHRLSMIASHRYSSSGFCSCFLVNYHIIECLSIFVKLIFSLTNRPVRVFHCMSLNPCCSPPCGFCFCRDPLSSMRSLRPWQELSESPQ</sequence>
<dbReference type="EMBL" id="FQZL01000006">
    <property type="protein sequence ID" value="SHI68208.1"/>
    <property type="molecule type" value="Genomic_DNA"/>
</dbReference>
<reference evidence="1 2" key="1">
    <citation type="submission" date="2016-11" db="EMBL/GenBank/DDBJ databases">
        <authorList>
            <person name="Jaros S."/>
            <person name="Januszkiewicz K."/>
            <person name="Wedrychowicz H."/>
        </authorList>
    </citation>
    <scope>NUCLEOTIDE SEQUENCE [LARGE SCALE GENOMIC DNA]</scope>
    <source>
        <strain evidence="1 2">DSM 17477</strain>
    </source>
</reference>
<keyword evidence="2" id="KW-1185">Reference proteome</keyword>
<dbReference type="Proteomes" id="UP000184052">
    <property type="component" value="Unassembled WGS sequence"/>
</dbReference>
<proteinExistence type="predicted"/>
<dbReference type="STRING" id="1121476.SAMN02745751_00781"/>
<dbReference type="AlphaFoldDB" id="A0A1M6D595"/>